<dbReference type="OrthoDB" id="7688673at2"/>
<dbReference type="GO" id="GO:0003700">
    <property type="term" value="F:DNA-binding transcription factor activity"/>
    <property type="evidence" value="ECO:0007669"/>
    <property type="project" value="InterPro"/>
</dbReference>
<accession>A0A3M0GML7</accession>
<dbReference type="Pfam" id="PF08220">
    <property type="entry name" value="HTH_DeoR"/>
    <property type="match status" value="1"/>
</dbReference>
<dbReference type="EMBL" id="REFW01000001">
    <property type="protein sequence ID" value="RMB62439.1"/>
    <property type="molecule type" value="Genomic_DNA"/>
</dbReference>
<dbReference type="InterPro" id="IPR036390">
    <property type="entry name" value="WH_DNA-bd_sf"/>
</dbReference>
<reference evidence="7 8" key="1">
    <citation type="submission" date="2018-10" db="EMBL/GenBank/DDBJ databases">
        <title>Tessaracoccus antarcticuss sp. nov., isolated from sediment.</title>
        <authorList>
            <person name="Zhou L.Y."/>
            <person name="Du Z.J."/>
        </authorList>
    </citation>
    <scope>NUCLEOTIDE SEQUENCE [LARGE SCALE GENOMIC DNA]</scope>
    <source>
        <strain evidence="7 8">JDX10</strain>
    </source>
</reference>
<keyword evidence="3" id="KW-0805">Transcription regulation</keyword>
<dbReference type="PRINTS" id="PR00037">
    <property type="entry name" value="HTHLACR"/>
</dbReference>
<dbReference type="PROSITE" id="PS00141">
    <property type="entry name" value="ASP_PROTEASE"/>
    <property type="match status" value="1"/>
</dbReference>
<protein>
    <recommendedName>
        <fullName evidence="1">Lactose phosphotransferase system repressor</fullName>
    </recommendedName>
</protein>
<keyword evidence="8" id="KW-1185">Reference proteome</keyword>
<dbReference type="SMART" id="SM01134">
    <property type="entry name" value="DeoRC"/>
    <property type="match status" value="1"/>
</dbReference>
<dbReference type="GO" id="GO:0006508">
    <property type="term" value="P:proteolysis"/>
    <property type="evidence" value="ECO:0007669"/>
    <property type="project" value="InterPro"/>
</dbReference>
<comment type="function">
    <text evidence="5">Repressor of the lactose catabolism operon. Galactose-6-phosphate is the inducer.</text>
</comment>
<sequence length="253" mass="26984">MYAPQRHEEIVAAARRAGRVEVNGLADQLNVTPETIRRDLAALERLGKIRRVHGGALPMAQTEPEPSLLDRLGLHSDAKERIAARAILELPPQGTVLLDSGTTTLAIARAMPPEVELEVVTNSVAIAAVLTDHPGLAVHMVGGAIRQRTGACVGHWATDALERLCIDVAFIGANGFSPSRGMTTPDEAEAAVKQAMVASSRRPIVVADSSKAYQERLHRFATIDDIALLITDDELDDEAAAELAAASMEVVRA</sequence>
<dbReference type="AlphaFoldDB" id="A0A3M0GML7"/>
<dbReference type="InterPro" id="IPR001969">
    <property type="entry name" value="Aspartic_peptidase_AS"/>
</dbReference>
<evidence type="ECO:0000256" key="5">
    <source>
        <dbReference type="ARBA" id="ARBA00024937"/>
    </source>
</evidence>
<evidence type="ECO:0000313" key="7">
    <source>
        <dbReference type="EMBL" id="RMB62439.1"/>
    </source>
</evidence>
<dbReference type="InterPro" id="IPR037171">
    <property type="entry name" value="NagB/RpiA_transferase-like"/>
</dbReference>
<keyword evidence="2" id="KW-0678">Repressor</keyword>
<evidence type="ECO:0000256" key="3">
    <source>
        <dbReference type="ARBA" id="ARBA00023015"/>
    </source>
</evidence>
<dbReference type="InterPro" id="IPR014036">
    <property type="entry name" value="DeoR-like_C"/>
</dbReference>
<dbReference type="SUPFAM" id="SSF46785">
    <property type="entry name" value="Winged helix' DNA-binding domain"/>
    <property type="match status" value="1"/>
</dbReference>
<dbReference type="GO" id="GO:0004190">
    <property type="term" value="F:aspartic-type endopeptidase activity"/>
    <property type="evidence" value="ECO:0007669"/>
    <property type="project" value="InterPro"/>
</dbReference>
<dbReference type="Pfam" id="PF00455">
    <property type="entry name" value="DeoRC"/>
    <property type="match status" value="1"/>
</dbReference>
<dbReference type="Gene3D" id="3.40.50.1360">
    <property type="match status" value="1"/>
</dbReference>
<dbReference type="Proteomes" id="UP000275256">
    <property type="component" value="Unassembled WGS sequence"/>
</dbReference>
<gene>
    <name evidence="7" type="ORF">EAX62_03550</name>
</gene>
<dbReference type="PROSITE" id="PS51000">
    <property type="entry name" value="HTH_DEOR_2"/>
    <property type="match status" value="1"/>
</dbReference>
<dbReference type="InterPro" id="IPR001034">
    <property type="entry name" value="DeoR_HTH"/>
</dbReference>
<evidence type="ECO:0000259" key="6">
    <source>
        <dbReference type="PROSITE" id="PS51000"/>
    </source>
</evidence>
<evidence type="ECO:0000313" key="8">
    <source>
        <dbReference type="Proteomes" id="UP000275256"/>
    </source>
</evidence>
<comment type="caution">
    <text evidence="7">The sequence shown here is derived from an EMBL/GenBank/DDBJ whole genome shotgun (WGS) entry which is preliminary data.</text>
</comment>
<dbReference type="SUPFAM" id="SSF100950">
    <property type="entry name" value="NagB/RpiA/CoA transferase-like"/>
    <property type="match status" value="1"/>
</dbReference>
<proteinExistence type="predicted"/>
<dbReference type="PANTHER" id="PTHR30363:SF4">
    <property type="entry name" value="GLYCEROL-3-PHOSPHATE REGULON REPRESSOR"/>
    <property type="match status" value="1"/>
</dbReference>
<dbReference type="PANTHER" id="PTHR30363">
    <property type="entry name" value="HTH-TYPE TRANSCRIPTIONAL REGULATOR SRLR-RELATED"/>
    <property type="match status" value="1"/>
</dbReference>
<evidence type="ECO:0000256" key="2">
    <source>
        <dbReference type="ARBA" id="ARBA00022491"/>
    </source>
</evidence>
<dbReference type="InterPro" id="IPR050313">
    <property type="entry name" value="Carb_Metab_HTH_regulators"/>
</dbReference>
<evidence type="ECO:0000256" key="4">
    <source>
        <dbReference type="ARBA" id="ARBA00023163"/>
    </source>
</evidence>
<keyword evidence="4" id="KW-0804">Transcription</keyword>
<dbReference type="SMART" id="SM00420">
    <property type="entry name" value="HTH_DEOR"/>
    <property type="match status" value="1"/>
</dbReference>
<feature type="domain" description="HTH deoR-type" evidence="6">
    <location>
        <begin position="3"/>
        <end position="58"/>
    </location>
</feature>
<evidence type="ECO:0000256" key="1">
    <source>
        <dbReference type="ARBA" id="ARBA00021390"/>
    </source>
</evidence>
<name>A0A3M0GML7_9ACTN</name>
<organism evidence="7 8">
    <name type="scientific">Tessaracoccus antarcticus</name>
    <dbReference type="NCBI Taxonomy" id="2479848"/>
    <lineage>
        <taxon>Bacteria</taxon>
        <taxon>Bacillati</taxon>
        <taxon>Actinomycetota</taxon>
        <taxon>Actinomycetes</taxon>
        <taxon>Propionibacteriales</taxon>
        <taxon>Propionibacteriaceae</taxon>
        <taxon>Tessaracoccus</taxon>
    </lineage>
</organism>